<dbReference type="PANTHER" id="PTHR43791">
    <property type="entry name" value="PERMEASE-RELATED"/>
    <property type="match status" value="1"/>
</dbReference>
<dbReference type="InterPro" id="IPR011701">
    <property type="entry name" value="MFS"/>
</dbReference>
<dbReference type="HOGENOM" id="CLU_001265_0_2_1"/>
<evidence type="ECO:0000313" key="10">
    <source>
        <dbReference type="EMBL" id="EOD44867.1"/>
    </source>
</evidence>
<dbReference type="SUPFAM" id="SSF103473">
    <property type="entry name" value="MFS general substrate transporter"/>
    <property type="match status" value="1"/>
</dbReference>
<evidence type="ECO:0000259" key="9">
    <source>
        <dbReference type="PROSITE" id="PS50850"/>
    </source>
</evidence>
<feature type="transmembrane region" description="Helical" evidence="8">
    <location>
        <begin position="159"/>
        <end position="181"/>
    </location>
</feature>
<dbReference type="EMBL" id="KB916662">
    <property type="protein sequence ID" value="EOD44867.1"/>
    <property type="molecule type" value="Genomic_DNA"/>
</dbReference>
<evidence type="ECO:0000256" key="1">
    <source>
        <dbReference type="ARBA" id="ARBA00004141"/>
    </source>
</evidence>
<keyword evidence="5 8" id="KW-0472">Membrane</keyword>
<keyword evidence="3 8" id="KW-0812">Transmembrane</keyword>
<evidence type="ECO:0000256" key="8">
    <source>
        <dbReference type="SAM" id="Phobius"/>
    </source>
</evidence>
<sequence>MATEKGPLEASLPKEDEARGSAEEISGAVRDIDVAARFLATLDDDVRDTPITPEEARKVLWKIDLSILPIIWISTIVAAVDKVVISNAAIYGMKTDTHLVGNEYAWVGSIFYFGFLLFEYPTSFLIQRLPVAKFFSATVLVWAIMMCCTAATHNFAGLAAVRFIMGMAEACLFPVCNIITVMWWKNQEQPIRMACWMSQFSSIFTGIVSYGIGNANTPLASWRLLFLVLGCFSLLWAVVVFLFLPDSPAQCRYMTDREKFICLQRIKDNNTGVESKEIKWYQIRECLCDPKTWLLFIFSIAQNIPNGGVCVPESHVPAYL</sequence>
<name>R1EBK6_BOTPV</name>
<feature type="transmembrane region" description="Helical" evidence="8">
    <location>
        <begin position="104"/>
        <end position="122"/>
    </location>
</feature>
<evidence type="ECO:0000256" key="7">
    <source>
        <dbReference type="SAM" id="MobiDB-lite"/>
    </source>
</evidence>
<feature type="transmembrane region" description="Helical" evidence="8">
    <location>
        <begin position="67"/>
        <end position="92"/>
    </location>
</feature>
<evidence type="ECO:0000256" key="2">
    <source>
        <dbReference type="ARBA" id="ARBA00022448"/>
    </source>
</evidence>
<dbReference type="Proteomes" id="UP000013521">
    <property type="component" value="Unassembled WGS sequence"/>
</dbReference>
<dbReference type="Pfam" id="PF07690">
    <property type="entry name" value="MFS_1"/>
    <property type="match status" value="1"/>
</dbReference>
<gene>
    <name evidence="10" type="ORF">UCRNP2_8441</name>
</gene>
<dbReference type="AlphaFoldDB" id="R1EBK6"/>
<feature type="transmembrane region" description="Helical" evidence="8">
    <location>
        <begin position="193"/>
        <end position="212"/>
    </location>
</feature>
<feature type="transmembrane region" description="Helical" evidence="8">
    <location>
        <begin position="134"/>
        <end position="153"/>
    </location>
</feature>
<feature type="region of interest" description="Disordered" evidence="7">
    <location>
        <begin position="1"/>
        <end position="22"/>
    </location>
</feature>
<dbReference type="OMA" id="WMSINIT"/>
<proteinExistence type="inferred from homology"/>
<evidence type="ECO:0000256" key="3">
    <source>
        <dbReference type="ARBA" id="ARBA00022692"/>
    </source>
</evidence>
<feature type="transmembrane region" description="Helical" evidence="8">
    <location>
        <begin position="224"/>
        <end position="244"/>
    </location>
</feature>
<dbReference type="eggNOG" id="KOG2533">
    <property type="taxonomic scope" value="Eukaryota"/>
</dbReference>
<comment type="subcellular location">
    <subcellularLocation>
        <location evidence="1">Membrane</location>
        <topology evidence="1">Multi-pass membrane protein</topology>
    </subcellularLocation>
</comment>
<reference evidence="11" key="1">
    <citation type="journal article" date="2013" name="Genome Announc.">
        <title>Draft genome sequence of Neofusicoccum parvum isolate UCR-NP2, a fungal vascular pathogen associated with grapevine cankers.</title>
        <authorList>
            <person name="Blanco-Ulate B."/>
            <person name="Rolshausen P."/>
            <person name="Cantu D."/>
        </authorList>
    </citation>
    <scope>NUCLEOTIDE SEQUENCE [LARGE SCALE GENOMIC DNA]</scope>
    <source>
        <strain evidence="11">UCR-NP2</strain>
    </source>
</reference>
<dbReference type="InterPro" id="IPR020846">
    <property type="entry name" value="MFS_dom"/>
</dbReference>
<evidence type="ECO:0000256" key="6">
    <source>
        <dbReference type="ARBA" id="ARBA00037968"/>
    </source>
</evidence>
<accession>R1EBK6</accession>
<dbReference type="Gene3D" id="1.20.1250.20">
    <property type="entry name" value="MFS general substrate transporter like domains"/>
    <property type="match status" value="1"/>
</dbReference>
<organism evidence="10 11">
    <name type="scientific">Botryosphaeria parva (strain UCR-NP2)</name>
    <name type="common">Grapevine canker fungus</name>
    <name type="synonym">Neofusicoccum parvum</name>
    <dbReference type="NCBI Taxonomy" id="1287680"/>
    <lineage>
        <taxon>Eukaryota</taxon>
        <taxon>Fungi</taxon>
        <taxon>Dikarya</taxon>
        <taxon>Ascomycota</taxon>
        <taxon>Pezizomycotina</taxon>
        <taxon>Dothideomycetes</taxon>
        <taxon>Dothideomycetes incertae sedis</taxon>
        <taxon>Botryosphaeriales</taxon>
        <taxon>Botryosphaeriaceae</taxon>
        <taxon>Neofusicoccum</taxon>
    </lineage>
</organism>
<evidence type="ECO:0000256" key="4">
    <source>
        <dbReference type="ARBA" id="ARBA00022989"/>
    </source>
</evidence>
<dbReference type="OrthoDB" id="6730379at2759"/>
<dbReference type="FunFam" id="1.20.1250.20:FF:000064">
    <property type="entry name" value="MFS allantoate transporter"/>
    <property type="match status" value="1"/>
</dbReference>
<dbReference type="GO" id="GO:0022857">
    <property type="term" value="F:transmembrane transporter activity"/>
    <property type="evidence" value="ECO:0007669"/>
    <property type="project" value="InterPro"/>
</dbReference>
<dbReference type="STRING" id="1287680.R1EBK6"/>
<evidence type="ECO:0000256" key="5">
    <source>
        <dbReference type="ARBA" id="ARBA00023136"/>
    </source>
</evidence>
<comment type="similarity">
    <text evidence="6">Belongs to the major facilitator superfamily. Allantoate permease family.</text>
</comment>
<dbReference type="GO" id="GO:0016020">
    <property type="term" value="C:membrane"/>
    <property type="evidence" value="ECO:0007669"/>
    <property type="project" value="UniProtKB-SubCell"/>
</dbReference>
<dbReference type="KEGG" id="npa:UCRNP2_8441"/>
<dbReference type="InterPro" id="IPR036259">
    <property type="entry name" value="MFS_trans_sf"/>
</dbReference>
<dbReference type="PANTHER" id="PTHR43791:SF97">
    <property type="entry name" value="ALLANTOATE TRANSPORTER, PUTATIVE (AFU_ORTHOLOGUE AFUA_1G14700)-RELATED"/>
    <property type="match status" value="1"/>
</dbReference>
<evidence type="ECO:0000313" key="11">
    <source>
        <dbReference type="Proteomes" id="UP000013521"/>
    </source>
</evidence>
<dbReference type="PROSITE" id="PS50850">
    <property type="entry name" value="MFS"/>
    <property type="match status" value="1"/>
</dbReference>
<keyword evidence="4 8" id="KW-1133">Transmembrane helix</keyword>
<protein>
    <submittedName>
        <fullName evidence="10">Putative allantoate permease protein</fullName>
    </submittedName>
</protein>
<feature type="compositionally biased region" description="Basic and acidic residues" evidence="7">
    <location>
        <begin position="12"/>
        <end position="22"/>
    </location>
</feature>
<keyword evidence="2" id="KW-0813">Transport</keyword>
<feature type="domain" description="Major facilitator superfamily (MFS) profile" evidence="9">
    <location>
        <begin position="67"/>
        <end position="320"/>
    </location>
</feature>